<dbReference type="Gene3D" id="3.30.450.20">
    <property type="entry name" value="PAS domain"/>
    <property type="match status" value="1"/>
</dbReference>
<dbReference type="InterPro" id="IPR003018">
    <property type="entry name" value="GAF"/>
</dbReference>
<evidence type="ECO:0000313" key="9">
    <source>
        <dbReference type="EMBL" id="PRX19118.1"/>
    </source>
</evidence>
<name>A0A2T0K7W4_9ACTN</name>
<dbReference type="EC" id="2.7.13.3" evidence="3"/>
<keyword evidence="5" id="KW-0808">Transferase</keyword>
<feature type="domain" description="PAS" evidence="8">
    <location>
        <begin position="13"/>
        <end position="90"/>
    </location>
</feature>
<dbReference type="InterPro" id="IPR029016">
    <property type="entry name" value="GAF-like_dom_sf"/>
</dbReference>
<dbReference type="PROSITE" id="PS50109">
    <property type="entry name" value="HIS_KIN"/>
    <property type="match status" value="1"/>
</dbReference>
<evidence type="ECO:0000256" key="5">
    <source>
        <dbReference type="ARBA" id="ARBA00022777"/>
    </source>
</evidence>
<dbReference type="EMBL" id="PVMZ01000011">
    <property type="protein sequence ID" value="PRX19118.1"/>
    <property type="molecule type" value="Genomic_DNA"/>
</dbReference>
<dbReference type="InterPro" id="IPR036890">
    <property type="entry name" value="HATPase_C_sf"/>
</dbReference>
<dbReference type="InterPro" id="IPR035965">
    <property type="entry name" value="PAS-like_dom_sf"/>
</dbReference>
<comment type="subcellular location">
    <subcellularLocation>
        <location evidence="2">Cell membrane</location>
    </subcellularLocation>
</comment>
<dbReference type="Pfam" id="PF08448">
    <property type="entry name" value="PAS_4"/>
    <property type="match status" value="1"/>
</dbReference>
<sequence length="545" mass="58595">MVVLDEAVSALDNGALLGALLESMDAGVVACDRDGRLVFANRTMREIAGVGPDGPLPPDFEDLAYEHLTTPDMRPMTRAESPLLRALHGEHVVSEDVLLRTPGHRVRIFDTSAQCIRHPDGRPLGAVAVAHEVTALRRVERFRNCHLAVEHALKKSATMVQATPEVLRAVTVTLGWPSAELYLIDDSTGLLQAAGHWDSAGLDPEGFFGHTPVRGQGITGRVWESGQPLWIPDIGLSQDLRTAHERERVQVCLRHGVRTALSVPVRDGDALLGVLTCYAGTQEYEPDLLTVLLDGVAGRIGIFVAQRRGEELSRQLARAQGDFVDLVGHELRTPLTAITANATLLAEEAAGLDPDMRQMAQVIARNASSLQRIADTLLDLAGLDAGHLGLNVRDVDLAALVSDAVTCLRHSGDRLTLATELPAVLHLPGDEIRLRQVIDDLLSNAVRYSPPGAPIHITLCADDTMAELCIADCGIGTPADERARVFDRFFRGRNVRHQGNPGSGLGLSLARAIVLLHGGTIKLADNEPTGTIVCVRLPMAGPEGF</sequence>
<dbReference type="SUPFAM" id="SSF55781">
    <property type="entry name" value="GAF domain-like"/>
    <property type="match status" value="1"/>
</dbReference>
<evidence type="ECO:0000259" key="7">
    <source>
        <dbReference type="PROSITE" id="PS50109"/>
    </source>
</evidence>
<dbReference type="InterPro" id="IPR003661">
    <property type="entry name" value="HisK_dim/P_dom"/>
</dbReference>
<keyword evidence="4" id="KW-0597">Phosphoprotein</keyword>
<dbReference type="RefSeq" id="WP_106323150.1">
    <property type="nucleotide sequence ID" value="NZ_BOMO01000090.1"/>
</dbReference>
<evidence type="ECO:0000256" key="6">
    <source>
        <dbReference type="ARBA" id="ARBA00023012"/>
    </source>
</evidence>
<proteinExistence type="predicted"/>
<dbReference type="InterPro" id="IPR013656">
    <property type="entry name" value="PAS_4"/>
</dbReference>
<accession>A0A2T0K7W4</accession>
<evidence type="ECO:0000313" key="10">
    <source>
        <dbReference type="Proteomes" id="UP000239415"/>
    </source>
</evidence>
<keyword evidence="10" id="KW-1185">Reference proteome</keyword>
<dbReference type="SMART" id="SM00065">
    <property type="entry name" value="GAF"/>
    <property type="match status" value="1"/>
</dbReference>
<dbReference type="InterPro" id="IPR004358">
    <property type="entry name" value="Sig_transdc_His_kin-like_C"/>
</dbReference>
<dbReference type="SMART" id="SM00388">
    <property type="entry name" value="HisKA"/>
    <property type="match status" value="1"/>
</dbReference>
<gene>
    <name evidence="9" type="ORF">CLV67_111266</name>
</gene>
<dbReference type="Pfam" id="PF01590">
    <property type="entry name" value="GAF"/>
    <property type="match status" value="1"/>
</dbReference>
<dbReference type="NCBIfam" id="TIGR00229">
    <property type="entry name" value="sensory_box"/>
    <property type="match status" value="1"/>
</dbReference>
<dbReference type="SUPFAM" id="SSF47384">
    <property type="entry name" value="Homodimeric domain of signal transducing histidine kinase"/>
    <property type="match status" value="1"/>
</dbReference>
<organism evidence="9 10">
    <name type="scientific">Actinoplanes italicus</name>
    <dbReference type="NCBI Taxonomy" id="113567"/>
    <lineage>
        <taxon>Bacteria</taxon>
        <taxon>Bacillati</taxon>
        <taxon>Actinomycetota</taxon>
        <taxon>Actinomycetes</taxon>
        <taxon>Micromonosporales</taxon>
        <taxon>Micromonosporaceae</taxon>
        <taxon>Actinoplanes</taxon>
    </lineage>
</organism>
<feature type="domain" description="Histidine kinase" evidence="7">
    <location>
        <begin position="326"/>
        <end position="541"/>
    </location>
</feature>
<dbReference type="InterPro" id="IPR005467">
    <property type="entry name" value="His_kinase_dom"/>
</dbReference>
<evidence type="ECO:0000256" key="4">
    <source>
        <dbReference type="ARBA" id="ARBA00022553"/>
    </source>
</evidence>
<dbReference type="InterPro" id="IPR003594">
    <property type="entry name" value="HATPase_dom"/>
</dbReference>
<dbReference type="PRINTS" id="PR00344">
    <property type="entry name" value="BCTRLSENSOR"/>
</dbReference>
<evidence type="ECO:0000256" key="1">
    <source>
        <dbReference type="ARBA" id="ARBA00000085"/>
    </source>
</evidence>
<dbReference type="PROSITE" id="PS50112">
    <property type="entry name" value="PAS"/>
    <property type="match status" value="1"/>
</dbReference>
<dbReference type="SMART" id="SM00091">
    <property type="entry name" value="PAS"/>
    <property type="match status" value="1"/>
</dbReference>
<dbReference type="Gene3D" id="3.30.450.40">
    <property type="match status" value="1"/>
</dbReference>
<dbReference type="GO" id="GO:0005886">
    <property type="term" value="C:plasma membrane"/>
    <property type="evidence" value="ECO:0007669"/>
    <property type="project" value="UniProtKB-SubCell"/>
</dbReference>
<evidence type="ECO:0000256" key="2">
    <source>
        <dbReference type="ARBA" id="ARBA00004236"/>
    </source>
</evidence>
<dbReference type="OrthoDB" id="3273043at2"/>
<comment type="catalytic activity">
    <reaction evidence="1">
        <text>ATP + protein L-histidine = ADP + protein N-phospho-L-histidine.</text>
        <dbReference type="EC" id="2.7.13.3"/>
    </reaction>
</comment>
<keyword evidence="5" id="KW-0418">Kinase</keyword>
<dbReference type="SUPFAM" id="SSF55785">
    <property type="entry name" value="PYP-like sensor domain (PAS domain)"/>
    <property type="match status" value="1"/>
</dbReference>
<dbReference type="Gene3D" id="1.10.287.130">
    <property type="match status" value="1"/>
</dbReference>
<dbReference type="Proteomes" id="UP000239415">
    <property type="component" value="Unassembled WGS sequence"/>
</dbReference>
<dbReference type="GO" id="GO:0000155">
    <property type="term" value="F:phosphorelay sensor kinase activity"/>
    <property type="evidence" value="ECO:0007669"/>
    <property type="project" value="InterPro"/>
</dbReference>
<dbReference type="SMART" id="SM00387">
    <property type="entry name" value="HATPase_c"/>
    <property type="match status" value="1"/>
</dbReference>
<reference evidence="9 10" key="1">
    <citation type="submission" date="2018-03" db="EMBL/GenBank/DDBJ databases">
        <title>Genomic Encyclopedia of Archaeal and Bacterial Type Strains, Phase II (KMG-II): from individual species to whole genera.</title>
        <authorList>
            <person name="Goeker M."/>
        </authorList>
    </citation>
    <scope>NUCLEOTIDE SEQUENCE [LARGE SCALE GENOMIC DNA]</scope>
    <source>
        <strain evidence="9 10">DSM 43146</strain>
    </source>
</reference>
<evidence type="ECO:0000256" key="3">
    <source>
        <dbReference type="ARBA" id="ARBA00012438"/>
    </source>
</evidence>
<dbReference type="InterPro" id="IPR000014">
    <property type="entry name" value="PAS"/>
</dbReference>
<keyword evidence="6" id="KW-0902">Two-component regulatory system</keyword>
<evidence type="ECO:0000259" key="8">
    <source>
        <dbReference type="PROSITE" id="PS50112"/>
    </source>
</evidence>
<dbReference type="CDD" id="cd00130">
    <property type="entry name" value="PAS"/>
    <property type="match status" value="1"/>
</dbReference>
<dbReference type="Gene3D" id="3.30.565.10">
    <property type="entry name" value="Histidine kinase-like ATPase, C-terminal domain"/>
    <property type="match status" value="1"/>
</dbReference>
<protein>
    <recommendedName>
        <fullName evidence="3">histidine kinase</fullName>
        <ecNumber evidence="3">2.7.13.3</ecNumber>
    </recommendedName>
</protein>
<dbReference type="AlphaFoldDB" id="A0A2T0K7W4"/>
<dbReference type="CDD" id="cd00082">
    <property type="entry name" value="HisKA"/>
    <property type="match status" value="1"/>
</dbReference>
<dbReference type="PANTHER" id="PTHR43547:SF2">
    <property type="entry name" value="HYBRID SIGNAL TRANSDUCTION HISTIDINE KINASE C"/>
    <property type="match status" value="1"/>
</dbReference>
<dbReference type="CDD" id="cd00075">
    <property type="entry name" value="HATPase"/>
    <property type="match status" value="1"/>
</dbReference>
<comment type="caution">
    <text evidence="9">The sequence shown here is derived from an EMBL/GenBank/DDBJ whole genome shotgun (WGS) entry which is preliminary data.</text>
</comment>
<dbReference type="Pfam" id="PF00512">
    <property type="entry name" value="HisKA"/>
    <property type="match status" value="1"/>
</dbReference>
<dbReference type="Pfam" id="PF02518">
    <property type="entry name" value="HATPase_c"/>
    <property type="match status" value="1"/>
</dbReference>
<dbReference type="SUPFAM" id="SSF55874">
    <property type="entry name" value="ATPase domain of HSP90 chaperone/DNA topoisomerase II/histidine kinase"/>
    <property type="match status" value="1"/>
</dbReference>
<dbReference type="PANTHER" id="PTHR43547">
    <property type="entry name" value="TWO-COMPONENT HISTIDINE KINASE"/>
    <property type="match status" value="1"/>
</dbReference>
<dbReference type="InterPro" id="IPR036097">
    <property type="entry name" value="HisK_dim/P_sf"/>
</dbReference>